<evidence type="ECO:0000256" key="3">
    <source>
        <dbReference type="ARBA" id="ARBA00023125"/>
    </source>
</evidence>
<feature type="domain" description="Type I restriction modification DNA specificity" evidence="4">
    <location>
        <begin position="238"/>
        <end position="393"/>
    </location>
</feature>
<dbReference type="GO" id="GO:0009307">
    <property type="term" value="P:DNA restriction-modification system"/>
    <property type="evidence" value="ECO:0007669"/>
    <property type="project" value="UniProtKB-KW"/>
</dbReference>
<dbReference type="CDD" id="cd17256">
    <property type="entry name" value="RMtype1_S_EcoJA65PI-TRD1-CR1_like"/>
    <property type="match status" value="1"/>
</dbReference>
<keyword evidence="5" id="KW-0378">Hydrolase</keyword>
<protein>
    <submittedName>
        <fullName evidence="5">Restriction endonuclease subunit S</fullName>
    </submittedName>
</protein>
<gene>
    <name evidence="5" type="ORF">ICT70_02030</name>
</gene>
<dbReference type="InterPro" id="IPR052021">
    <property type="entry name" value="Type-I_RS_S_subunit"/>
</dbReference>
<dbReference type="GO" id="GO:0004519">
    <property type="term" value="F:endonuclease activity"/>
    <property type="evidence" value="ECO:0007669"/>
    <property type="project" value="UniProtKB-KW"/>
</dbReference>
<evidence type="ECO:0000256" key="1">
    <source>
        <dbReference type="ARBA" id="ARBA00010923"/>
    </source>
</evidence>
<keyword evidence="6" id="KW-1185">Reference proteome</keyword>
<dbReference type="PANTHER" id="PTHR30408:SF12">
    <property type="entry name" value="TYPE I RESTRICTION ENZYME MJAVIII SPECIFICITY SUBUNIT"/>
    <property type="match status" value="1"/>
</dbReference>
<dbReference type="EMBL" id="JACWUN010000002">
    <property type="protein sequence ID" value="MBD1399443.1"/>
    <property type="molecule type" value="Genomic_DNA"/>
</dbReference>
<organism evidence="5 6">
    <name type="scientific">Pelovirga terrestris</name>
    <dbReference type="NCBI Taxonomy" id="2771352"/>
    <lineage>
        <taxon>Bacteria</taxon>
        <taxon>Pseudomonadati</taxon>
        <taxon>Thermodesulfobacteriota</taxon>
        <taxon>Desulfuromonadia</taxon>
        <taxon>Geobacterales</taxon>
        <taxon>Geobacteraceae</taxon>
        <taxon>Pelovirga</taxon>
    </lineage>
</organism>
<dbReference type="Gene3D" id="1.10.287.1120">
    <property type="entry name" value="Bipartite methylase S protein"/>
    <property type="match status" value="2"/>
</dbReference>
<comment type="caution">
    <text evidence="5">The sequence shown here is derived from an EMBL/GenBank/DDBJ whole genome shotgun (WGS) entry which is preliminary data.</text>
</comment>
<keyword evidence="2" id="KW-0680">Restriction system</keyword>
<keyword evidence="3" id="KW-0238">DNA-binding</keyword>
<proteinExistence type="inferred from homology"/>
<evidence type="ECO:0000259" key="4">
    <source>
        <dbReference type="Pfam" id="PF01420"/>
    </source>
</evidence>
<keyword evidence="5" id="KW-0255">Endonuclease</keyword>
<sequence>MEVRPGYKQTEVGVIPEDWEVMQLGDLSLKVGSGITPTGGERVYKTEGHPFLRSQNVGWGCLLMDDIAYIDAVTHATFPATEIRNNDVFLNITGASIGRSAIADHRVEGGNVNQHVCIIRTDQRKLHPKYLNSFLLSKSGQKQIDSFQAGGNRQGLNFGQIRSFLLSIPLLSEQRAIATALSDVDALIISLDKFIAKKRAIKTATMQQLLTGKKRLPGFSGEWEVKPRYKQTEVGMLPEDWTVLNLSEICSSIKTGKLDANAMKSDGEYRFYTCAKNHYWIDRYAFDTEALLVSGNGANVGYVHYYKGKFNAYQRTYVLTDFSQSILFLKIYLERNLVERIRVEVNAGNTPYITMDTLTDMKIGLPLDKSEQTAIATVLSDMDAEINALEARRDKTRAIKQGMMQELLTGRTRLI</sequence>
<dbReference type="Gene3D" id="3.90.220.20">
    <property type="entry name" value="DNA methylase specificity domains"/>
    <property type="match status" value="2"/>
</dbReference>
<evidence type="ECO:0000313" key="5">
    <source>
        <dbReference type="EMBL" id="MBD1399443.1"/>
    </source>
</evidence>
<evidence type="ECO:0000313" key="6">
    <source>
        <dbReference type="Proteomes" id="UP000632828"/>
    </source>
</evidence>
<dbReference type="InterPro" id="IPR044946">
    <property type="entry name" value="Restrct_endonuc_typeI_TRD_sf"/>
</dbReference>
<dbReference type="InterPro" id="IPR000055">
    <property type="entry name" value="Restrct_endonuc_typeI_TRD"/>
</dbReference>
<dbReference type="SUPFAM" id="SSF116734">
    <property type="entry name" value="DNA methylase specificity domain"/>
    <property type="match status" value="2"/>
</dbReference>
<comment type="similarity">
    <text evidence="1">Belongs to the type-I restriction system S methylase family.</text>
</comment>
<accession>A0A8J6QLZ7</accession>
<dbReference type="PANTHER" id="PTHR30408">
    <property type="entry name" value="TYPE-1 RESTRICTION ENZYME ECOKI SPECIFICITY PROTEIN"/>
    <property type="match status" value="1"/>
</dbReference>
<keyword evidence="5" id="KW-0540">Nuclease</keyword>
<evidence type="ECO:0000256" key="2">
    <source>
        <dbReference type="ARBA" id="ARBA00022747"/>
    </source>
</evidence>
<feature type="domain" description="Type I restriction modification DNA specificity" evidence="4">
    <location>
        <begin position="16"/>
        <end position="193"/>
    </location>
</feature>
<dbReference type="GO" id="GO:0003677">
    <property type="term" value="F:DNA binding"/>
    <property type="evidence" value="ECO:0007669"/>
    <property type="project" value="UniProtKB-KW"/>
</dbReference>
<dbReference type="AlphaFoldDB" id="A0A8J6QLZ7"/>
<dbReference type="Pfam" id="PF01420">
    <property type="entry name" value="Methylase_S"/>
    <property type="match status" value="2"/>
</dbReference>
<dbReference type="Proteomes" id="UP000632828">
    <property type="component" value="Unassembled WGS sequence"/>
</dbReference>
<name>A0A8J6QLZ7_9BACT</name>
<reference evidence="5" key="1">
    <citation type="submission" date="2020-09" db="EMBL/GenBank/DDBJ databases">
        <title>Pelobacter alkaliphilus sp. nov., a novel anaerobic arsenate-reducing bacterium from terrestrial mud volcano.</title>
        <authorList>
            <person name="Khomyakova M.A."/>
            <person name="Merkel A.Y."/>
            <person name="Slobodkin A.I."/>
        </authorList>
    </citation>
    <scope>NUCLEOTIDE SEQUENCE</scope>
    <source>
        <strain evidence="5">M08fum</strain>
    </source>
</reference>
<dbReference type="RefSeq" id="WP_191153720.1">
    <property type="nucleotide sequence ID" value="NZ_JACWUN010000002.1"/>
</dbReference>